<feature type="region of interest" description="Disordered" evidence="1">
    <location>
        <begin position="1"/>
        <end position="29"/>
    </location>
</feature>
<gene>
    <name evidence="2" type="ORF">BGAL_0096g00300</name>
</gene>
<reference evidence="2 3" key="1">
    <citation type="submission" date="2017-12" db="EMBL/GenBank/DDBJ databases">
        <title>Comparative genomics of Botrytis spp.</title>
        <authorList>
            <person name="Valero-Jimenez C.A."/>
            <person name="Tapia P."/>
            <person name="Veloso J."/>
            <person name="Silva-Moreno E."/>
            <person name="Staats M."/>
            <person name="Valdes J.H."/>
            <person name="Van Kan J.A.L."/>
        </authorList>
    </citation>
    <scope>NUCLEOTIDE SEQUENCE [LARGE SCALE GENOMIC DNA]</scope>
    <source>
        <strain evidence="2 3">MUCL435</strain>
    </source>
</reference>
<organism evidence="2 3">
    <name type="scientific">Botrytis galanthina</name>
    <dbReference type="NCBI Taxonomy" id="278940"/>
    <lineage>
        <taxon>Eukaryota</taxon>
        <taxon>Fungi</taxon>
        <taxon>Dikarya</taxon>
        <taxon>Ascomycota</taxon>
        <taxon>Pezizomycotina</taxon>
        <taxon>Leotiomycetes</taxon>
        <taxon>Helotiales</taxon>
        <taxon>Sclerotiniaceae</taxon>
        <taxon>Botrytis</taxon>
    </lineage>
</organism>
<dbReference type="Proteomes" id="UP000308671">
    <property type="component" value="Unassembled WGS sequence"/>
</dbReference>
<accession>A0A4S8R249</accession>
<evidence type="ECO:0000313" key="3">
    <source>
        <dbReference type="Proteomes" id="UP000308671"/>
    </source>
</evidence>
<dbReference type="OrthoDB" id="62952at2759"/>
<comment type="caution">
    <text evidence="2">The sequence shown here is derived from an EMBL/GenBank/DDBJ whole genome shotgun (WGS) entry which is preliminary data.</text>
</comment>
<name>A0A4S8R249_9HELO</name>
<protein>
    <submittedName>
        <fullName evidence="2">Uncharacterized protein</fullName>
    </submittedName>
</protein>
<dbReference type="AlphaFoldDB" id="A0A4S8R249"/>
<feature type="compositionally biased region" description="Polar residues" evidence="1">
    <location>
        <begin position="19"/>
        <end position="29"/>
    </location>
</feature>
<keyword evidence="3" id="KW-1185">Reference proteome</keyword>
<proteinExistence type="predicted"/>
<sequence length="623" mass="71104">MTRQQVSKSATPDEKIKTTPDTSHPLSTSSVNQIMDRTLSNAFPGPPVEIKELKSAFISIPQEIRDMIYSYLLVNPVLGQAASVSSETTYGNTQKYDLDTAILYTYREGISILYKNPMFIDCSNSPGDWNFQDGIFDKSSLEIEEDERNGILEPLIINLCPLTRYTNCEPKEHQDKPLFRNTPNIEKVENWNVLLSSFYPSNLSSNAFAEFCVSVSPYPNISLGIWILPTIFHEDQTDTDSKSFVFDEGIVQSLLPLKMMRKIKRLDIKCAEIPMIPDYCYDRDDHGRKICSADLSVPDLPSPELISEYDKLTSGATPIIECLGLLGAILGEYFWLFHCAEIVVIDRDFVGIRRNIRVYDVSIRPPEAVDGGLVIQEDEQSFFDCADLVTAIGDSPLENTETAEDILRFKQYRGELLKVLEPGYQDVRASSLKFREFLHSESGPTGIFVIGPSKAVDRLDYWSRVTRAMEALEQYEFSFVRGKTEQVRLSLAERNKYLVLAYDSVESGKLMKKIAWAYERSEWKKLIFYYKIAVGRMEKLYFKLRWCRADLFKWDISDRGSDLDTHYDVVEAIVWPEPESNAQLDREHIMEISKGETSDEDLDGCICVWSQGDGDDDDDDDAR</sequence>
<dbReference type="EMBL" id="PQXL01000096">
    <property type="protein sequence ID" value="THV51883.1"/>
    <property type="molecule type" value="Genomic_DNA"/>
</dbReference>
<evidence type="ECO:0000313" key="2">
    <source>
        <dbReference type="EMBL" id="THV51883.1"/>
    </source>
</evidence>
<evidence type="ECO:0000256" key="1">
    <source>
        <dbReference type="SAM" id="MobiDB-lite"/>
    </source>
</evidence>
<feature type="compositionally biased region" description="Polar residues" evidence="1">
    <location>
        <begin position="1"/>
        <end position="10"/>
    </location>
</feature>